<evidence type="ECO:0000313" key="1">
    <source>
        <dbReference type="EMBL" id="GAY20998.1"/>
    </source>
</evidence>
<sequence>MVVQAGNEYRLGSLQEYCNAAKGYRVNLSYAPGSMRGAVVSVGEDHVVLDGSGNATISVAQGPGIRERDLRATPGSAGFDTDRLDFIIETL</sequence>
<comment type="caution">
    <text evidence="1">The sequence shown here is derived from an EMBL/GenBank/DDBJ whole genome shotgun (WGS) entry which is preliminary data.</text>
</comment>
<dbReference type="Proteomes" id="UP000221538">
    <property type="component" value="Unassembled WGS sequence"/>
</dbReference>
<proteinExistence type="predicted"/>
<reference evidence="1 2" key="1">
    <citation type="journal article" date="2013" name="Biodegradation">
        <title>Occurrence of 4-tert-butylphenol (4-t-BP) biodegradation in an aquatic sample caused by the presence of Spirodela polyrrhiza and isolation of a 4-t-BP-utilizing bacterium.</title>
        <authorList>
            <person name="Ogata Y."/>
            <person name="Toyama T."/>
            <person name="Yu N."/>
            <person name="Wang X."/>
            <person name="Sei K."/>
            <person name="Ike M."/>
        </authorList>
    </citation>
    <scope>NUCLEOTIDE SEQUENCE [LARGE SCALE GENOMIC DNA]</scope>
    <source>
        <strain evidence="1 2">OMI</strain>
    </source>
</reference>
<reference evidence="1 2" key="2">
    <citation type="journal article" date="2013" name="Environ. Sci. Technol.">
        <title>The 4-tert-butylphenol-utilizing bacterium Sphingobium fuliginis OMI can degrade bisphenols via phenolic ring hydroxylation and meta-cleavage pathway.</title>
        <authorList>
            <person name="Ogata Y."/>
            <person name="Goda S."/>
            <person name="Toyama T."/>
            <person name="Sei K."/>
            <person name="Ike M."/>
        </authorList>
    </citation>
    <scope>NUCLEOTIDE SEQUENCE [LARGE SCALE GENOMIC DNA]</scope>
    <source>
        <strain evidence="1 2">OMI</strain>
    </source>
</reference>
<name>A0A292ZCZ0_SPHSA</name>
<accession>A0A292ZCZ0</accession>
<organism evidence="1 2">
    <name type="scientific">Sphingobium fuliginis (strain ATCC 27551)</name>
    <dbReference type="NCBI Taxonomy" id="336203"/>
    <lineage>
        <taxon>Bacteria</taxon>
        <taxon>Pseudomonadati</taxon>
        <taxon>Pseudomonadota</taxon>
        <taxon>Alphaproteobacteria</taxon>
        <taxon>Sphingomonadales</taxon>
        <taxon>Sphingomonadaceae</taxon>
        <taxon>Sphingobium</taxon>
    </lineage>
</organism>
<evidence type="ECO:0000313" key="2">
    <source>
        <dbReference type="Proteomes" id="UP000221538"/>
    </source>
</evidence>
<protein>
    <submittedName>
        <fullName evidence="1">Uncharacterized protein</fullName>
    </submittedName>
</protein>
<gene>
    <name evidence="1" type="ORF">SFOMI_1528</name>
</gene>
<dbReference type="AlphaFoldDB" id="A0A292ZCZ0"/>
<dbReference type="EMBL" id="BEWI01000031">
    <property type="protein sequence ID" value="GAY20998.1"/>
    <property type="molecule type" value="Genomic_DNA"/>
</dbReference>